<evidence type="ECO:0000313" key="7">
    <source>
        <dbReference type="EMBL" id="KAE8037176.1"/>
    </source>
</evidence>
<dbReference type="Gene3D" id="2.170.150.80">
    <property type="entry name" value="NAC domain"/>
    <property type="match status" value="1"/>
</dbReference>
<dbReference type="PROSITE" id="PS51005">
    <property type="entry name" value="NAC"/>
    <property type="match status" value="1"/>
</dbReference>
<organism evidence="7 8">
    <name type="scientific">Carpinus fangiana</name>
    <dbReference type="NCBI Taxonomy" id="176857"/>
    <lineage>
        <taxon>Eukaryota</taxon>
        <taxon>Viridiplantae</taxon>
        <taxon>Streptophyta</taxon>
        <taxon>Embryophyta</taxon>
        <taxon>Tracheophyta</taxon>
        <taxon>Spermatophyta</taxon>
        <taxon>Magnoliopsida</taxon>
        <taxon>eudicotyledons</taxon>
        <taxon>Gunneridae</taxon>
        <taxon>Pentapetalae</taxon>
        <taxon>rosids</taxon>
        <taxon>fabids</taxon>
        <taxon>Fagales</taxon>
        <taxon>Betulaceae</taxon>
        <taxon>Carpinus</taxon>
    </lineage>
</organism>
<keyword evidence="8" id="KW-1185">Reference proteome</keyword>
<accession>A0A660KT99</accession>
<dbReference type="EMBL" id="CM017324">
    <property type="protein sequence ID" value="KAE8037176.1"/>
    <property type="molecule type" value="Genomic_DNA"/>
</dbReference>
<dbReference type="PANTHER" id="PTHR31719">
    <property type="entry name" value="NAC TRANSCRIPTION FACTOR 56"/>
    <property type="match status" value="1"/>
</dbReference>
<feature type="compositionally biased region" description="Polar residues" evidence="5">
    <location>
        <begin position="205"/>
        <end position="214"/>
    </location>
</feature>
<evidence type="ECO:0000313" key="8">
    <source>
        <dbReference type="Proteomes" id="UP000327013"/>
    </source>
</evidence>
<dbReference type="Pfam" id="PF02365">
    <property type="entry name" value="NAM"/>
    <property type="match status" value="1"/>
</dbReference>
<keyword evidence="1" id="KW-0805">Transcription regulation</keyword>
<evidence type="ECO:0000256" key="4">
    <source>
        <dbReference type="ARBA" id="ARBA00023242"/>
    </source>
</evidence>
<proteinExistence type="predicted"/>
<name>A0A660KT99_9ROSI</name>
<evidence type="ECO:0000256" key="2">
    <source>
        <dbReference type="ARBA" id="ARBA00023125"/>
    </source>
</evidence>
<dbReference type="InterPro" id="IPR003441">
    <property type="entry name" value="NAC-dom"/>
</dbReference>
<dbReference type="GO" id="GO:0003677">
    <property type="term" value="F:DNA binding"/>
    <property type="evidence" value="ECO:0007669"/>
    <property type="project" value="UniProtKB-KW"/>
</dbReference>
<sequence length="566" mass="64928">MEVNRPSVMNFDDIFDLDFDCSTLDEYCYDYVDNLAPGVRFRPTEEQLISSYLKPKLFNQPLPRNVIIEANIYQCNPKILTEIYKKKGQDRWYFFTPRQRKYPNGGRPNRSTGDGYWKATGADKTIKDARNTVIGFKKSLVFYEGKAPGGRKSHWIMHEYRVNDAPRRKRTSADDMRLDDDVLCMIYYNNTHKSKTIMGADEDPSTSNPTSAEHTTSHDHHLIDKPVDHHPLDMHYCMLPQQQQLLQNTSWINDQPKYIAPNRLDRQFPGGNNVVANSLDMVTNRPIAANWPDHQFQGGKNMVANRPIAANLPDNHQFTGGVNSSNYGNQYHTMMIDTSRLYPNDEYQGICTNVTYMLPQQQQQPQHQQLLSLLQNASWINDQPNYMAPNRPDHKFLGGNIVVANSHDLPNNHQFTGGVDSNNYENIDTSRLYPNDEYQGNCMLPQQQQQPQQQQLLQNASRINDQPNYMAPNRPDHKFPGGNIVVANSPDLPNNHQFTGGVDNSNYENIDTSRLYPNDEYQGSCTNISDDLFSIIPDYNPMDDDILNDYLADVRTNGQLLTFSFP</sequence>
<keyword evidence="4" id="KW-0539">Nucleus</keyword>
<keyword evidence="3" id="KW-0804">Transcription</keyword>
<dbReference type="GO" id="GO:0006355">
    <property type="term" value="P:regulation of DNA-templated transcription"/>
    <property type="evidence" value="ECO:0007669"/>
    <property type="project" value="InterPro"/>
</dbReference>
<protein>
    <recommendedName>
        <fullName evidence="6">NAC domain-containing protein</fullName>
    </recommendedName>
</protein>
<gene>
    <name evidence="7" type="ORF">FH972_009788</name>
</gene>
<reference evidence="7 8" key="1">
    <citation type="submission" date="2019-06" db="EMBL/GenBank/DDBJ databases">
        <title>A chromosomal-level reference genome of Carpinus fangiana (Coryloideae, Betulaceae).</title>
        <authorList>
            <person name="Yang X."/>
            <person name="Wang Z."/>
            <person name="Zhang L."/>
            <person name="Hao G."/>
            <person name="Liu J."/>
            <person name="Yang Y."/>
        </authorList>
    </citation>
    <scope>NUCLEOTIDE SEQUENCE [LARGE SCALE GENOMIC DNA]</scope>
    <source>
        <strain evidence="7">Cfa_2016G</strain>
        <tissue evidence="7">Leaf</tissue>
    </source>
</reference>
<dbReference type="Proteomes" id="UP000327013">
    <property type="component" value="Chromosome 4"/>
</dbReference>
<dbReference type="InterPro" id="IPR036093">
    <property type="entry name" value="NAC_dom_sf"/>
</dbReference>
<evidence type="ECO:0000256" key="5">
    <source>
        <dbReference type="SAM" id="MobiDB-lite"/>
    </source>
</evidence>
<evidence type="ECO:0000259" key="6">
    <source>
        <dbReference type="PROSITE" id="PS51005"/>
    </source>
</evidence>
<keyword evidence="2" id="KW-0238">DNA-binding</keyword>
<feature type="region of interest" description="Disordered" evidence="5">
    <location>
        <begin position="197"/>
        <end position="219"/>
    </location>
</feature>
<evidence type="ECO:0000256" key="1">
    <source>
        <dbReference type="ARBA" id="ARBA00023015"/>
    </source>
</evidence>
<dbReference type="PANTHER" id="PTHR31719:SF179">
    <property type="entry name" value="OS08G0148400 PROTEIN"/>
    <property type="match status" value="1"/>
</dbReference>
<dbReference type="SUPFAM" id="SSF101941">
    <property type="entry name" value="NAC domain"/>
    <property type="match status" value="1"/>
</dbReference>
<dbReference type="AlphaFoldDB" id="A0A660KT99"/>
<feature type="domain" description="NAC" evidence="6">
    <location>
        <begin position="35"/>
        <end position="189"/>
    </location>
</feature>
<evidence type="ECO:0000256" key="3">
    <source>
        <dbReference type="ARBA" id="ARBA00023163"/>
    </source>
</evidence>
<dbReference type="OrthoDB" id="1807213at2759"/>